<proteinExistence type="predicted"/>
<dbReference type="Proteomes" id="UP000807025">
    <property type="component" value="Unassembled WGS sequence"/>
</dbReference>
<feature type="region of interest" description="Disordered" evidence="1">
    <location>
        <begin position="108"/>
        <end position="129"/>
    </location>
</feature>
<keyword evidence="3" id="KW-1185">Reference proteome</keyword>
<evidence type="ECO:0000256" key="1">
    <source>
        <dbReference type="SAM" id="MobiDB-lite"/>
    </source>
</evidence>
<sequence>MSATETHPNNLGTVHQQSDVAEAEITEDGLCPLASSSPHHLFMGTYRGVLHPASDMRDVDAEWVKFAGDLVPLAEAELLQAKEQEREAEEFLLMEEELVRSGFLVYERDSGSDSPKYDSDDSDNWSDGEDYVSRREQNLSWAYAFDESPRVSKVLLYHHQSQLSHYTFDLQLSMHADYERVFSQWQKTRVRIDSRWSQVKWMKM</sequence>
<evidence type="ECO:0000313" key="2">
    <source>
        <dbReference type="EMBL" id="KAF9492157.1"/>
    </source>
</evidence>
<gene>
    <name evidence="2" type="ORF">BDN71DRAFT_1497692</name>
</gene>
<comment type="caution">
    <text evidence="2">The sequence shown here is derived from an EMBL/GenBank/DDBJ whole genome shotgun (WGS) entry which is preliminary data.</text>
</comment>
<name>A0A9P6D5R4_PLEER</name>
<feature type="compositionally biased region" description="Acidic residues" evidence="1">
    <location>
        <begin position="120"/>
        <end position="129"/>
    </location>
</feature>
<feature type="compositionally biased region" description="Basic and acidic residues" evidence="1">
    <location>
        <begin position="108"/>
        <end position="119"/>
    </location>
</feature>
<accession>A0A9P6D5R4</accession>
<dbReference type="EMBL" id="MU154606">
    <property type="protein sequence ID" value="KAF9492157.1"/>
    <property type="molecule type" value="Genomic_DNA"/>
</dbReference>
<evidence type="ECO:0000313" key="3">
    <source>
        <dbReference type="Proteomes" id="UP000807025"/>
    </source>
</evidence>
<dbReference type="AlphaFoldDB" id="A0A9P6D5R4"/>
<protein>
    <submittedName>
        <fullName evidence="2">Uncharacterized protein</fullName>
    </submittedName>
</protein>
<organism evidence="2 3">
    <name type="scientific">Pleurotus eryngii</name>
    <name type="common">Boletus of the steppes</name>
    <dbReference type="NCBI Taxonomy" id="5323"/>
    <lineage>
        <taxon>Eukaryota</taxon>
        <taxon>Fungi</taxon>
        <taxon>Dikarya</taxon>
        <taxon>Basidiomycota</taxon>
        <taxon>Agaricomycotina</taxon>
        <taxon>Agaricomycetes</taxon>
        <taxon>Agaricomycetidae</taxon>
        <taxon>Agaricales</taxon>
        <taxon>Pleurotineae</taxon>
        <taxon>Pleurotaceae</taxon>
        <taxon>Pleurotus</taxon>
    </lineage>
</organism>
<reference evidence="2" key="1">
    <citation type="submission" date="2020-11" db="EMBL/GenBank/DDBJ databases">
        <authorList>
            <consortium name="DOE Joint Genome Institute"/>
            <person name="Ahrendt S."/>
            <person name="Riley R."/>
            <person name="Andreopoulos W."/>
            <person name="Labutti K."/>
            <person name="Pangilinan J."/>
            <person name="Ruiz-Duenas F.J."/>
            <person name="Barrasa J.M."/>
            <person name="Sanchez-Garcia M."/>
            <person name="Camarero S."/>
            <person name="Miyauchi S."/>
            <person name="Serrano A."/>
            <person name="Linde D."/>
            <person name="Babiker R."/>
            <person name="Drula E."/>
            <person name="Ayuso-Fernandez I."/>
            <person name="Pacheco R."/>
            <person name="Padilla G."/>
            <person name="Ferreira P."/>
            <person name="Barriuso J."/>
            <person name="Kellner H."/>
            <person name="Castanera R."/>
            <person name="Alfaro M."/>
            <person name="Ramirez L."/>
            <person name="Pisabarro A.G."/>
            <person name="Kuo A."/>
            <person name="Tritt A."/>
            <person name="Lipzen A."/>
            <person name="He G."/>
            <person name="Yan M."/>
            <person name="Ng V."/>
            <person name="Cullen D."/>
            <person name="Martin F."/>
            <person name="Rosso M.-N."/>
            <person name="Henrissat B."/>
            <person name="Hibbett D."/>
            <person name="Martinez A.T."/>
            <person name="Grigoriev I.V."/>
        </authorList>
    </citation>
    <scope>NUCLEOTIDE SEQUENCE</scope>
    <source>
        <strain evidence="2">ATCC 90797</strain>
    </source>
</reference>